<protein>
    <submittedName>
        <fullName evidence="1">Uncharacterized protein</fullName>
    </submittedName>
</protein>
<organism evidence="1 2">
    <name type="scientific">Mycobacterium tuberculosis</name>
    <dbReference type="NCBI Taxonomy" id="1773"/>
    <lineage>
        <taxon>Bacteria</taxon>
        <taxon>Bacillati</taxon>
        <taxon>Actinomycetota</taxon>
        <taxon>Actinomycetes</taxon>
        <taxon>Mycobacteriales</taxon>
        <taxon>Mycobacteriaceae</taxon>
        <taxon>Mycobacterium</taxon>
        <taxon>Mycobacterium tuberculosis complex</taxon>
    </lineage>
</organism>
<sequence length="48" mass="5280">MPANSRRASTRSRESRLIPMLAKYRSICGSASEIRATVPVSPSRHAHS</sequence>
<reference evidence="1 2" key="1">
    <citation type="submission" date="2015-03" db="EMBL/GenBank/DDBJ databases">
        <authorList>
            <consortium name="Pathogen Informatics"/>
        </authorList>
    </citation>
    <scope>NUCLEOTIDE SEQUENCE [LARGE SCALE GENOMIC DNA]</scope>
    <source>
        <strain evidence="1 2">M09401471</strain>
    </source>
</reference>
<name>A0A655JRW0_MYCTX</name>
<accession>A0A655JRW0</accession>
<dbReference type="EMBL" id="CSAJ01001101">
    <property type="protein sequence ID" value="COX59378.1"/>
    <property type="molecule type" value="Genomic_DNA"/>
</dbReference>
<dbReference type="AlphaFoldDB" id="A0A655JRW0"/>
<gene>
    <name evidence="1" type="ORF">ERS007720_04703</name>
</gene>
<evidence type="ECO:0000313" key="2">
    <source>
        <dbReference type="Proteomes" id="UP000044938"/>
    </source>
</evidence>
<evidence type="ECO:0000313" key="1">
    <source>
        <dbReference type="EMBL" id="COX59378.1"/>
    </source>
</evidence>
<dbReference type="Proteomes" id="UP000044938">
    <property type="component" value="Unassembled WGS sequence"/>
</dbReference>
<proteinExistence type="predicted"/>